<dbReference type="OrthoDB" id="5101783at2759"/>
<organism evidence="1 2">
    <name type="scientific">Fusarium vanettenii (strain ATCC MYA-4622 / CBS 123669 / FGSC 9596 / NRRL 45880 / 77-13-4)</name>
    <name type="common">Fusarium solani subsp. pisi</name>
    <dbReference type="NCBI Taxonomy" id="660122"/>
    <lineage>
        <taxon>Eukaryota</taxon>
        <taxon>Fungi</taxon>
        <taxon>Dikarya</taxon>
        <taxon>Ascomycota</taxon>
        <taxon>Pezizomycotina</taxon>
        <taxon>Sordariomycetes</taxon>
        <taxon>Hypocreomycetidae</taxon>
        <taxon>Hypocreales</taxon>
        <taxon>Nectriaceae</taxon>
        <taxon>Fusarium</taxon>
        <taxon>Fusarium solani species complex</taxon>
        <taxon>Fusarium vanettenii</taxon>
    </lineage>
</organism>
<dbReference type="AlphaFoldDB" id="C7ZJ67"/>
<dbReference type="EMBL" id="GG698932">
    <property type="protein sequence ID" value="EEU36023.1"/>
    <property type="molecule type" value="Genomic_DNA"/>
</dbReference>
<dbReference type="VEuPathDB" id="FungiDB:NECHADRAFT_85376"/>
<keyword evidence="2" id="KW-1185">Reference proteome</keyword>
<name>C7ZJ67_FUSV7</name>
<proteinExistence type="predicted"/>
<dbReference type="RefSeq" id="XP_003041736.1">
    <property type="nucleotide sequence ID" value="XM_003041690.1"/>
</dbReference>
<evidence type="ECO:0000313" key="2">
    <source>
        <dbReference type="Proteomes" id="UP000005206"/>
    </source>
</evidence>
<dbReference type="HOGENOM" id="CLU_645715_0_0_1"/>
<evidence type="ECO:0000313" key="1">
    <source>
        <dbReference type="EMBL" id="EEU36023.1"/>
    </source>
</evidence>
<gene>
    <name evidence="1" type="ORF">NECHADRAFT_85376</name>
</gene>
<dbReference type="InParanoid" id="C7ZJ67"/>
<dbReference type="GeneID" id="9674077"/>
<reference evidence="1 2" key="1">
    <citation type="journal article" date="2009" name="PLoS Genet.">
        <title>The genome of Nectria haematococca: contribution of supernumerary chromosomes to gene expansion.</title>
        <authorList>
            <person name="Coleman J.J."/>
            <person name="Rounsley S.D."/>
            <person name="Rodriguez-Carres M."/>
            <person name="Kuo A."/>
            <person name="Wasmann C.C."/>
            <person name="Grimwood J."/>
            <person name="Schmutz J."/>
            <person name="Taga M."/>
            <person name="White G.J."/>
            <person name="Zhou S."/>
            <person name="Schwartz D.C."/>
            <person name="Freitag M."/>
            <person name="Ma L.J."/>
            <person name="Danchin E.G."/>
            <person name="Henrissat B."/>
            <person name="Coutinho P.M."/>
            <person name="Nelson D.R."/>
            <person name="Straney D."/>
            <person name="Napoli C.A."/>
            <person name="Barker B.M."/>
            <person name="Gribskov M."/>
            <person name="Rep M."/>
            <person name="Kroken S."/>
            <person name="Molnar I."/>
            <person name="Rensing C."/>
            <person name="Kennell J.C."/>
            <person name="Zamora J."/>
            <person name="Farman M.L."/>
            <person name="Selker E.U."/>
            <person name="Salamov A."/>
            <person name="Shapiro H."/>
            <person name="Pangilinan J."/>
            <person name="Lindquist E."/>
            <person name="Lamers C."/>
            <person name="Grigoriev I.V."/>
            <person name="Geiser D.M."/>
            <person name="Covert S.F."/>
            <person name="Temporini E."/>
            <person name="Vanetten H.D."/>
        </authorList>
    </citation>
    <scope>NUCLEOTIDE SEQUENCE [LARGE SCALE GENOMIC DNA]</scope>
    <source>
        <strain evidence="2">ATCC MYA-4622 / CBS 123669 / FGSC 9596 / NRRL 45880 / 77-13-4</strain>
    </source>
</reference>
<dbReference type="eggNOG" id="ENOG502RMJ0">
    <property type="taxonomic scope" value="Eukaryota"/>
</dbReference>
<accession>C7ZJ67</accession>
<protein>
    <submittedName>
        <fullName evidence="1">Uncharacterized protein</fullName>
    </submittedName>
</protein>
<sequence length="425" mass="46737">MATFTNASSLFTIGLPQTFFTMSKTFVDVTSAAVPFPFTDCESLSVIENDAEDRLELLCELAREENLGAVVAQLTSSDPNWSLTFEELKGGRSCLIPGMECRGIWNHTDKVAAKKHYSNQSHLAWDRKMAREAARLPPAVPSPLPRPDLRPTMVIAFPPPPWRPGPLLFRDSQEDQDDILFSPLPKGTVIPDSEEDSDITFAHVLAKRLYNSSKRQKFSSDTQSSHTRFLGSFTRCFSLTLEDAAGFRVENNALNESGVRALVLKATSLRPELPVTSRVDYFPFMMNGTSMAHPHGITGCKPLSPTQNALVDMPSITILGLPSLHRDNTNKRIIALPTPIAKLSFNPIQSIMDETQVLGGLHIILRDGDIGEIEGHVLQLLPDPVQSPTEQSPAGVVLLRVGAAVARLKTELDLSQLAELFQPFS</sequence>
<dbReference type="KEGG" id="nhe:NECHADRAFT_85376"/>
<dbReference type="Proteomes" id="UP000005206">
    <property type="component" value="Chromosome 10"/>
</dbReference>